<name>L9XAV8_9EURY</name>
<evidence type="ECO:0000313" key="1">
    <source>
        <dbReference type="EMBL" id="ELY58777.1"/>
    </source>
</evidence>
<dbReference type="InterPro" id="IPR025234">
    <property type="entry name" value="YjzH-like"/>
</dbReference>
<dbReference type="EMBL" id="AOHZ01000033">
    <property type="protein sequence ID" value="ELY58777.1"/>
    <property type="molecule type" value="Genomic_DNA"/>
</dbReference>
<evidence type="ECO:0000313" key="2">
    <source>
        <dbReference type="Proteomes" id="UP000011602"/>
    </source>
</evidence>
<evidence type="ECO:0008006" key="3">
    <source>
        <dbReference type="Google" id="ProtNLM"/>
    </source>
</evidence>
<keyword evidence="2" id="KW-1185">Reference proteome</keyword>
<protein>
    <recommendedName>
        <fullName evidence="3">DUF4177 domain-containing protein</fullName>
    </recommendedName>
</protein>
<dbReference type="eggNOG" id="arCOG03953">
    <property type="taxonomic scope" value="Archaea"/>
</dbReference>
<gene>
    <name evidence="1" type="ORF">C493_06402</name>
</gene>
<comment type="caution">
    <text evidence="1">The sequence shown here is derived from an EMBL/GenBank/DDBJ whole genome shotgun (WGS) entry which is preliminary data.</text>
</comment>
<dbReference type="AlphaFoldDB" id="L9XAV8"/>
<organism evidence="1 2">
    <name type="scientific">Natronolimnohabitans innermongolicus JCM 12255</name>
    <dbReference type="NCBI Taxonomy" id="1227499"/>
    <lineage>
        <taxon>Archaea</taxon>
        <taxon>Methanobacteriati</taxon>
        <taxon>Methanobacteriota</taxon>
        <taxon>Stenosarchaea group</taxon>
        <taxon>Halobacteria</taxon>
        <taxon>Halobacteriales</taxon>
        <taxon>Natrialbaceae</taxon>
        <taxon>Natronolimnohabitans</taxon>
    </lineage>
</organism>
<accession>L9XAV8</accession>
<sequence>MDGSDVTDDSAAEWEYKVIEPPTELTKRESANPERRLNELGTDGWRLVDTISYDGGGTKFLVFERRLED</sequence>
<proteinExistence type="predicted"/>
<dbReference type="Proteomes" id="UP000011602">
    <property type="component" value="Unassembled WGS sequence"/>
</dbReference>
<dbReference type="STRING" id="1227499.C493_06402"/>
<reference evidence="1 2" key="1">
    <citation type="journal article" date="2014" name="PLoS Genet.">
        <title>Phylogenetically driven sequencing of extremely halophilic archaea reveals strategies for static and dynamic osmo-response.</title>
        <authorList>
            <person name="Becker E.A."/>
            <person name="Seitzer P.M."/>
            <person name="Tritt A."/>
            <person name="Larsen D."/>
            <person name="Krusor M."/>
            <person name="Yao A.I."/>
            <person name="Wu D."/>
            <person name="Madern D."/>
            <person name="Eisen J.A."/>
            <person name="Darling A.E."/>
            <person name="Facciotti M.T."/>
        </authorList>
    </citation>
    <scope>NUCLEOTIDE SEQUENCE [LARGE SCALE GENOMIC DNA]</scope>
    <source>
        <strain evidence="1 2">JCM 12255</strain>
    </source>
</reference>
<dbReference type="Pfam" id="PF13783">
    <property type="entry name" value="DUF4177"/>
    <property type="match status" value="1"/>
</dbReference>